<feature type="region of interest" description="Disordered" evidence="1">
    <location>
        <begin position="45"/>
        <end position="73"/>
    </location>
</feature>
<sequence>MKKLKILQDWPLLHNGKALKRGDVAEFDDKYADWLLAHGRAEADKSLKTGGNNSAQASASPETSEQENQAERQAKIQAAVAEMLTADPAATPKCPDIAAKTGLLNIRKEERDAAVAAFKQAAAGNETEESQGE</sequence>
<reference evidence="2" key="1">
    <citation type="journal article" date="2021" name="Proc. Natl. Acad. Sci. U.S.A.">
        <title>A Catalog of Tens of Thousands of Viruses from Human Metagenomes Reveals Hidden Associations with Chronic Diseases.</title>
        <authorList>
            <person name="Tisza M.J."/>
            <person name="Buck C.B."/>
        </authorList>
    </citation>
    <scope>NUCLEOTIDE SEQUENCE</scope>
    <source>
        <strain evidence="2">Ct2AC8</strain>
    </source>
</reference>
<accession>A0A8S5TPW0</accession>
<organism evidence="2">
    <name type="scientific">Myoviridae sp. ct2AC8</name>
    <dbReference type="NCBI Taxonomy" id="2827655"/>
    <lineage>
        <taxon>Viruses</taxon>
        <taxon>Duplodnaviria</taxon>
        <taxon>Heunggongvirae</taxon>
        <taxon>Uroviricota</taxon>
        <taxon>Caudoviricetes</taxon>
    </lineage>
</organism>
<proteinExistence type="predicted"/>
<feature type="compositionally biased region" description="Polar residues" evidence="1">
    <location>
        <begin position="49"/>
        <end position="67"/>
    </location>
</feature>
<dbReference type="EMBL" id="BK032875">
    <property type="protein sequence ID" value="DAF65181.1"/>
    <property type="molecule type" value="Genomic_DNA"/>
</dbReference>
<name>A0A8S5TPW0_9CAUD</name>
<evidence type="ECO:0000256" key="1">
    <source>
        <dbReference type="SAM" id="MobiDB-lite"/>
    </source>
</evidence>
<evidence type="ECO:0000313" key="2">
    <source>
        <dbReference type="EMBL" id="DAF65181.1"/>
    </source>
</evidence>
<protein>
    <submittedName>
        <fullName evidence="2">Uncharacterized protein</fullName>
    </submittedName>
</protein>